<accession>A0AAV7TGG3</accession>
<dbReference type="AlphaFoldDB" id="A0AAV7TGG3"/>
<keyword evidence="3" id="KW-1185">Reference proteome</keyword>
<reference evidence="2" key="1">
    <citation type="journal article" date="2022" name="bioRxiv">
        <title>Sequencing and chromosome-scale assembly of the giantPleurodeles waltlgenome.</title>
        <authorList>
            <person name="Brown T."/>
            <person name="Elewa A."/>
            <person name="Iarovenko S."/>
            <person name="Subramanian E."/>
            <person name="Araus A.J."/>
            <person name="Petzold A."/>
            <person name="Susuki M."/>
            <person name="Suzuki K.-i.T."/>
            <person name="Hayashi T."/>
            <person name="Toyoda A."/>
            <person name="Oliveira C."/>
            <person name="Osipova E."/>
            <person name="Leigh N.D."/>
            <person name="Simon A."/>
            <person name="Yun M.H."/>
        </authorList>
    </citation>
    <scope>NUCLEOTIDE SEQUENCE</scope>
    <source>
        <strain evidence="2">20211129_DDA</strain>
        <tissue evidence="2">Liver</tissue>
    </source>
</reference>
<name>A0AAV7TGG3_PLEWA</name>
<gene>
    <name evidence="2" type="ORF">NDU88_000193</name>
</gene>
<comment type="caution">
    <text evidence="2">The sequence shown here is derived from an EMBL/GenBank/DDBJ whole genome shotgun (WGS) entry which is preliminary data.</text>
</comment>
<dbReference type="Proteomes" id="UP001066276">
    <property type="component" value="Chromosome 3_2"/>
</dbReference>
<feature type="region of interest" description="Disordered" evidence="1">
    <location>
        <begin position="1"/>
        <end position="21"/>
    </location>
</feature>
<sequence length="86" mass="9641">MQGDREGGQRRQGAGPEPRCKSCVCAPSRDARRPRRRPGAGPEPRCKSCVRARFAGRKETAKEVLIPKEDRLSWVEFTAFDVIAFP</sequence>
<organism evidence="2 3">
    <name type="scientific">Pleurodeles waltl</name>
    <name type="common">Iberian ribbed newt</name>
    <dbReference type="NCBI Taxonomy" id="8319"/>
    <lineage>
        <taxon>Eukaryota</taxon>
        <taxon>Metazoa</taxon>
        <taxon>Chordata</taxon>
        <taxon>Craniata</taxon>
        <taxon>Vertebrata</taxon>
        <taxon>Euteleostomi</taxon>
        <taxon>Amphibia</taxon>
        <taxon>Batrachia</taxon>
        <taxon>Caudata</taxon>
        <taxon>Salamandroidea</taxon>
        <taxon>Salamandridae</taxon>
        <taxon>Pleurodelinae</taxon>
        <taxon>Pleurodeles</taxon>
    </lineage>
</organism>
<evidence type="ECO:0000313" key="2">
    <source>
        <dbReference type="EMBL" id="KAJ1174902.1"/>
    </source>
</evidence>
<proteinExistence type="predicted"/>
<evidence type="ECO:0000256" key="1">
    <source>
        <dbReference type="SAM" id="MobiDB-lite"/>
    </source>
</evidence>
<protein>
    <submittedName>
        <fullName evidence="2">Uncharacterized protein</fullName>
    </submittedName>
</protein>
<evidence type="ECO:0000313" key="3">
    <source>
        <dbReference type="Proteomes" id="UP001066276"/>
    </source>
</evidence>
<dbReference type="EMBL" id="JANPWB010000006">
    <property type="protein sequence ID" value="KAJ1174902.1"/>
    <property type="molecule type" value="Genomic_DNA"/>
</dbReference>